<dbReference type="GO" id="GO:0008703">
    <property type="term" value="F:5-amino-6-(5-phosphoribosylamino)uracil reductase activity"/>
    <property type="evidence" value="ECO:0007669"/>
    <property type="project" value="InterPro"/>
</dbReference>
<organism evidence="2 3">
    <name type="scientific">Phycicoccus avicenniae</name>
    <dbReference type="NCBI Taxonomy" id="2828860"/>
    <lineage>
        <taxon>Bacteria</taxon>
        <taxon>Bacillati</taxon>
        <taxon>Actinomycetota</taxon>
        <taxon>Actinomycetes</taxon>
        <taxon>Micrococcales</taxon>
        <taxon>Intrasporangiaceae</taxon>
        <taxon>Phycicoccus</taxon>
    </lineage>
</organism>
<dbReference type="Proteomes" id="UP000677016">
    <property type="component" value="Unassembled WGS sequence"/>
</dbReference>
<evidence type="ECO:0000313" key="2">
    <source>
        <dbReference type="EMBL" id="MBR7744437.1"/>
    </source>
</evidence>
<keyword evidence="3" id="KW-1185">Reference proteome</keyword>
<dbReference type="InterPro" id="IPR050765">
    <property type="entry name" value="Riboflavin_Biosynth_HTPR"/>
</dbReference>
<dbReference type="InterPro" id="IPR024072">
    <property type="entry name" value="DHFR-like_dom_sf"/>
</dbReference>
<dbReference type="PANTHER" id="PTHR38011:SF11">
    <property type="entry name" value="2,5-DIAMINO-6-RIBOSYLAMINO-4(3H)-PYRIMIDINONE 5'-PHOSPHATE REDUCTASE"/>
    <property type="match status" value="1"/>
</dbReference>
<comment type="caution">
    <text evidence="2">The sequence shown here is derived from an EMBL/GenBank/DDBJ whole genome shotgun (WGS) entry which is preliminary data.</text>
</comment>
<feature type="domain" description="Bacterial bifunctional deaminase-reductase C-terminal" evidence="1">
    <location>
        <begin position="5"/>
        <end position="183"/>
    </location>
</feature>
<dbReference type="SUPFAM" id="SSF53597">
    <property type="entry name" value="Dihydrofolate reductase-like"/>
    <property type="match status" value="1"/>
</dbReference>
<accession>A0A941DCG6</accession>
<dbReference type="GO" id="GO:0009231">
    <property type="term" value="P:riboflavin biosynthetic process"/>
    <property type="evidence" value="ECO:0007669"/>
    <property type="project" value="InterPro"/>
</dbReference>
<sequence length="189" mass="20242">MRRLVYLVATSLDGFIADDDGGVDAFPADPDTLAAIFAEYPETCPAHAREALGVDAPPRHFDTVLLGRRTHQPALDAGLSSGYPHLRQYVVTSRDDLPDDPTVTRVADDPVATVRALKEEDGLDVWLCGGGDLAGTLVEEIDELRLKVNPVSLGSGVPLFRGASRPVRWTLDGASALPGGVVLQRYLRG</sequence>
<dbReference type="EMBL" id="JAGSNF010000020">
    <property type="protein sequence ID" value="MBR7744437.1"/>
    <property type="molecule type" value="Genomic_DNA"/>
</dbReference>
<dbReference type="InterPro" id="IPR002734">
    <property type="entry name" value="RibDG_C"/>
</dbReference>
<dbReference type="RefSeq" id="WP_211603958.1">
    <property type="nucleotide sequence ID" value="NZ_JAGSNF010000020.1"/>
</dbReference>
<gene>
    <name evidence="2" type="ORF">KC207_14170</name>
</gene>
<protein>
    <submittedName>
        <fullName evidence="2">Dihydrofolate reductase family protein</fullName>
    </submittedName>
</protein>
<name>A0A941DCG6_9MICO</name>
<reference evidence="2" key="1">
    <citation type="submission" date="2021-04" db="EMBL/GenBank/DDBJ databases">
        <title>Phycicoccus avicenniae sp. nov., a novel endophytic actinomycetes isolated from branch of Avicennia mariana.</title>
        <authorList>
            <person name="Tuo L."/>
        </authorList>
    </citation>
    <scope>NUCLEOTIDE SEQUENCE</scope>
    <source>
        <strain evidence="2">BSK3Z-2</strain>
    </source>
</reference>
<dbReference type="Pfam" id="PF01872">
    <property type="entry name" value="RibD_C"/>
    <property type="match status" value="1"/>
</dbReference>
<dbReference type="AlphaFoldDB" id="A0A941DCG6"/>
<evidence type="ECO:0000313" key="3">
    <source>
        <dbReference type="Proteomes" id="UP000677016"/>
    </source>
</evidence>
<dbReference type="Gene3D" id="3.40.430.10">
    <property type="entry name" value="Dihydrofolate Reductase, subunit A"/>
    <property type="match status" value="1"/>
</dbReference>
<dbReference type="PANTHER" id="PTHR38011">
    <property type="entry name" value="DIHYDROFOLATE REDUCTASE FAMILY PROTEIN (AFU_ORTHOLOGUE AFUA_8G06820)"/>
    <property type="match status" value="1"/>
</dbReference>
<evidence type="ECO:0000259" key="1">
    <source>
        <dbReference type="Pfam" id="PF01872"/>
    </source>
</evidence>
<proteinExistence type="predicted"/>